<proteinExistence type="predicted"/>
<reference evidence="1" key="1">
    <citation type="journal article" date="2020" name="mSystems">
        <title>Genome- and Community-Level Interaction Insights into Carbon Utilization and Element Cycling Functions of Hydrothermarchaeota in Hydrothermal Sediment.</title>
        <authorList>
            <person name="Zhou Z."/>
            <person name="Liu Y."/>
            <person name="Xu W."/>
            <person name="Pan J."/>
            <person name="Luo Z.H."/>
            <person name="Li M."/>
        </authorList>
    </citation>
    <scope>NUCLEOTIDE SEQUENCE [LARGE SCALE GENOMIC DNA]</scope>
    <source>
        <strain evidence="1">HyVt-628</strain>
    </source>
</reference>
<accession>A0A7C5DDP9</accession>
<gene>
    <name evidence="1" type="ORF">ENL01_04950</name>
</gene>
<dbReference type="PROSITE" id="PS51257">
    <property type="entry name" value="PROKAR_LIPOPROTEIN"/>
    <property type="match status" value="1"/>
</dbReference>
<name>A0A7C5DDP9_9CHLB</name>
<dbReference type="Proteomes" id="UP000886059">
    <property type="component" value="Unassembled WGS sequence"/>
</dbReference>
<protein>
    <submittedName>
        <fullName evidence="1">Conjugal transfer protein</fullName>
    </submittedName>
</protein>
<comment type="caution">
    <text evidence="1">The sequence shown here is derived from an EMBL/GenBank/DDBJ whole genome shotgun (WGS) entry which is preliminary data.</text>
</comment>
<evidence type="ECO:0000313" key="1">
    <source>
        <dbReference type="EMBL" id="HHE08201.1"/>
    </source>
</evidence>
<organism evidence="1">
    <name type="scientific">Chlorobaculum parvum</name>
    <dbReference type="NCBI Taxonomy" id="274539"/>
    <lineage>
        <taxon>Bacteria</taxon>
        <taxon>Pseudomonadati</taxon>
        <taxon>Chlorobiota</taxon>
        <taxon>Chlorobiia</taxon>
        <taxon>Chlorobiales</taxon>
        <taxon>Chlorobiaceae</taxon>
        <taxon>Chlorobaculum</taxon>
    </lineage>
</organism>
<dbReference type="AlphaFoldDB" id="A0A7C5DDP9"/>
<dbReference type="EMBL" id="DRSK01000276">
    <property type="protein sequence ID" value="HHE08201.1"/>
    <property type="molecule type" value="Genomic_DNA"/>
</dbReference>
<sequence length="253" mass="27959">MSMKRMLKTLAVSGMLVTGCVVVPGLHHDLQAALTVIDLSNLQQNTLTAVRTAQQIENQIEQIRNQVRSLQTLSASTFSPLTGIYASNMRELDGLLADVQGISFDLNRIDTQFDQLFPEGTWDHIDQNQYQKYYQDWNRELSEAAKVAMKSQSVIQRSQAYNNEAAAILSRSAGADGQVRQIQATNQMLGIMSGQLDGLTQNLAFSARVTATAAATAAQKEEAERAFSQQMWSDYAGWKSSGAKYSNMPDLKK</sequence>